<gene>
    <name evidence="4" type="ORF">AKJ09_07661</name>
</gene>
<keyword evidence="2" id="KW-0677">Repeat</keyword>
<dbReference type="EMBL" id="CP012333">
    <property type="protein sequence ID" value="AKV00998.1"/>
    <property type="molecule type" value="Genomic_DNA"/>
</dbReference>
<keyword evidence="5" id="KW-1185">Reference proteome</keyword>
<organism evidence="4 5">
    <name type="scientific">Labilithrix luteola</name>
    <dbReference type="NCBI Taxonomy" id="1391654"/>
    <lineage>
        <taxon>Bacteria</taxon>
        <taxon>Pseudomonadati</taxon>
        <taxon>Myxococcota</taxon>
        <taxon>Polyangia</taxon>
        <taxon>Polyangiales</taxon>
        <taxon>Labilitrichaceae</taxon>
        <taxon>Labilithrix</taxon>
    </lineage>
</organism>
<evidence type="ECO:0000256" key="1">
    <source>
        <dbReference type="ARBA" id="ARBA00008486"/>
    </source>
</evidence>
<evidence type="ECO:0000313" key="5">
    <source>
        <dbReference type="Proteomes" id="UP000064967"/>
    </source>
</evidence>
<accession>A0A0K1Q5I5</accession>
<reference evidence="4 5" key="1">
    <citation type="submission" date="2015-08" db="EMBL/GenBank/DDBJ databases">
        <authorList>
            <person name="Babu N.S."/>
            <person name="Beckwith C.J."/>
            <person name="Beseler K.G."/>
            <person name="Brison A."/>
            <person name="Carone J.V."/>
            <person name="Caskin T.P."/>
            <person name="Diamond M."/>
            <person name="Durham M.E."/>
            <person name="Foxe J.M."/>
            <person name="Go M."/>
            <person name="Henderson B.A."/>
            <person name="Jones I.B."/>
            <person name="McGettigan J.A."/>
            <person name="Micheletti S.J."/>
            <person name="Nasrallah M.E."/>
            <person name="Ortiz D."/>
            <person name="Piller C.R."/>
            <person name="Privatt S.R."/>
            <person name="Schneider S.L."/>
            <person name="Sharp S."/>
            <person name="Smith T.C."/>
            <person name="Stanton J.D."/>
            <person name="Ullery H.E."/>
            <person name="Wilson R.J."/>
            <person name="Serrano M.G."/>
            <person name="Buck G."/>
            <person name="Lee V."/>
            <person name="Wang Y."/>
            <person name="Carvalho R."/>
            <person name="Voegtly L."/>
            <person name="Shi R."/>
            <person name="Duckworth R."/>
            <person name="Johnson A."/>
            <person name="Loviza R."/>
            <person name="Walstead R."/>
            <person name="Shah Z."/>
            <person name="Kiflezghi M."/>
            <person name="Wade K."/>
            <person name="Ball S.L."/>
            <person name="Bradley K.W."/>
            <person name="Asai D.J."/>
            <person name="Bowman C.A."/>
            <person name="Russell D.A."/>
            <person name="Pope W.H."/>
            <person name="Jacobs-Sera D."/>
            <person name="Hendrix R.W."/>
            <person name="Hatfull G.F."/>
        </authorList>
    </citation>
    <scope>NUCLEOTIDE SEQUENCE [LARGE SCALE GENOMIC DNA]</scope>
    <source>
        <strain evidence="4 5">DSM 27648</strain>
    </source>
</reference>
<dbReference type="STRING" id="1391654.AKJ09_07661"/>
<evidence type="ECO:0000313" key="4">
    <source>
        <dbReference type="EMBL" id="AKV00998.1"/>
    </source>
</evidence>
<evidence type="ECO:0000256" key="3">
    <source>
        <dbReference type="SAM" id="MobiDB-lite"/>
    </source>
</evidence>
<dbReference type="SUPFAM" id="SSF81901">
    <property type="entry name" value="HCP-like"/>
    <property type="match status" value="2"/>
</dbReference>
<dbReference type="InterPro" id="IPR006597">
    <property type="entry name" value="Sel1-like"/>
</dbReference>
<sequence>MSEKEQVIRLETAEELRANLPLSGSAIVGKLGAELERGSTIDIALALVGKRSSSRPWVTRKDLQGDCDRATHFVRSASIGAFAMKTGSRAKLQSSADLFGISAGGKGESSQAIENHDGSLSACRTAEPANDSPPAQCRSPLRIELRAIRSEPPAAETPEDDAAAACPKGLVATDDGKCSTPRPNMAHICSPDDVVDCGVQCEKGSMTSCTILGRSYMVGRGIAADRKRARALFEKACAGKVVQACARLGEFVYGDGDHDGGRKLLLDACSAGWSQACDTLGKLALASNGDKPVDVFAMFKRSCLGGDPEGCWSLGSLFWDGITVRQNDAEALNYFQLACTGGARFGCVSLAHAIDEGRGTPSDPTRAVELLLSSCDRGFSDACSAASAFYLEGRGVAQDAAKSEQLLRRACEGNDRASCLPLAIRYLTGSGVKRDRAKYKAYLMRACEGGSDLACRRAKNEQN</sequence>
<dbReference type="Gene3D" id="1.25.40.10">
    <property type="entry name" value="Tetratricopeptide repeat domain"/>
    <property type="match status" value="2"/>
</dbReference>
<dbReference type="AlphaFoldDB" id="A0A0K1Q5I5"/>
<dbReference type="KEGG" id="llu:AKJ09_07661"/>
<comment type="similarity">
    <text evidence="1">Belongs to the hcp beta-lactamase family.</text>
</comment>
<protein>
    <submittedName>
        <fullName evidence="4">Uncharacterized protein</fullName>
    </submittedName>
</protein>
<name>A0A0K1Q5I5_9BACT</name>
<dbReference type="InterPro" id="IPR011990">
    <property type="entry name" value="TPR-like_helical_dom_sf"/>
</dbReference>
<feature type="region of interest" description="Disordered" evidence="3">
    <location>
        <begin position="105"/>
        <end position="138"/>
    </location>
</feature>
<dbReference type="Proteomes" id="UP000064967">
    <property type="component" value="Chromosome"/>
</dbReference>
<dbReference type="RefSeq" id="WP_146652181.1">
    <property type="nucleotide sequence ID" value="NZ_CP012333.1"/>
</dbReference>
<dbReference type="PANTHER" id="PTHR13891:SF1">
    <property type="entry name" value="CYTOCHROME C OXIDASE ASSEMBLY FACTOR 7"/>
    <property type="match status" value="1"/>
</dbReference>
<evidence type="ECO:0000256" key="2">
    <source>
        <dbReference type="ARBA" id="ARBA00022737"/>
    </source>
</evidence>
<proteinExistence type="inferred from homology"/>
<dbReference type="OrthoDB" id="9772133at2"/>
<dbReference type="Pfam" id="PF08238">
    <property type="entry name" value="Sel1"/>
    <property type="match status" value="5"/>
</dbReference>
<dbReference type="PANTHER" id="PTHR13891">
    <property type="entry name" value="CYTOCHROME C OXIDASE ASSEMBLY FACTOR 7"/>
    <property type="match status" value="1"/>
</dbReference>
<dbReference type="InterPro" id="IPR040239">
    <property type="entry name" value="HcpB-like"/>
</dbReference>
<dbReference type="SMART" id="SM00671">
    <property type="entry name" value="SEL1"/>
    <property type="match status" value="6"/>
</dbReference>